<comment type="caution">
    <text evidence="6">The sequence shown here is derived from an EMBL/GenBank/DDBJ whole genome shotgun (WGS) entry which is preliminary data.</text>
</comment>
<dbReference type="PANTHER" id="PTHR30055:SF234">
    <property type="entry name" value="HTH-TYPE TRANSCRIPTIONAL REGULATOR BETI"/>
    <property type="match status" value="1"/>
</dbReference>
<keyword evidence="2 4" id="KW-0238">DNA-binding</keyword>
<dbReference type="InterPro" id="IPR001647">
    <property type="entry name" value="HTH_TetR"/>
</dbReference>
<dbReference type="PROSITE" id="PS50977">
    <property type="entry name" value="HTH_TETR_2"/>
    <property type="match status" value="1"/>
</dbReference>
<dbReference type="Gene3D" id="1.10.357.10">
    <property type="entry name" value="Tetracycline Repressor, domain 2"/>
    <property type="match status" value="1"/>
</dbReference>
<dbReference type="Pfam" id="PF00440">
    <property type="entry name" value="TetR_N"/>
    <property type="match status" value="1"/>
</dbReference>
<name>A0ABW3A9K6_9ACTN</name>
<dbReference type="InterPro" id="IPR009057">
    <property type="entry name" value="Homeodomain-like_sf"/>
</dbReference>
<keyword evidence="3" id="KW-0804">Transcription</keyword>
<evidence type="ECO:0000256" key="2">
    <source>
        <dbReference type="ARBA" id="ARBA00023125"/>
    </source>
</evidence>
<evidence type="ECO:0000256" key="3">
    <source>
        <dbReference type="ARBA" id="ARBA00023163"/>
    </source>
</evidence>
<keyword evidence="1" id="KW-0805">Transcription regulation</keyword>
<dbReference type="SUPFAM" id="SSF46689">
    <property type="entry name" value="Homeodomain-like"/>
    <property type="match status" value="1"/>
</dbReference>
<proteinExistence type="predicted"/>
<feature type="DNA-binding region" description="H-T-H motif" evidence="4">
    <location>
        <begin position="26"/>
        <end position="45"/>
    </location>
</feature>
<gene>
    <name evidence="6" type="ORF">ACFQZ8_25965</name>
</gene>
<dbReference type="InterPro" id="IPR050109">
    <property type="entry name" value="HTH-type_TetR-like_transc_reg"/>
</dbReference>
<evidence type="ECO:0000313" key="7">
    <source>
        <dbReference type="Proteomes" id="UP001597053"/>
    </source>
</evidence>
<evidence type="ECO:0000256" key="1">
    <source>
        <dbReference type="ARBA" id="ARBA00023015"/>
    </source>
</evidence>
<sequence length="199" mass="22249">MTADPRVALLDRCVAFLKEAGFSRLSLREIAAGAGTSHRMLLYHFGSREGLLAQVVGRIEDEQREALSTLATRSDDPVEASRYFWLRLADPELAPTERLFFEIYVHALYDRSWTEQFRASVIAAWTGPVEELFVRLGFDDAEARRRARLGLAATRGLLLDLLITGDRETLDAAAELFARFITAPPPVMNRVPAEGGRTN</sequence>
<keyword evidence="7" id="KW-1185">Reference proteome</keyword>
<dbReference type="EMBL" id="JBHTHM010001950">
    <property type="protein sequence ID" value="MFD0787363.1"/>
    <property type="molecule type" value="Genomic_DNA"/>
</dbReference>
<reference evidence="7" key="1">
    <citation type="journal article" date="2019" name="Int. J. Syst. Evol. Microbiol.">
        <title>The Global Catalogue of Microorganisms (GCM) 10K type strain sequencing project: providing services to taxonomists for standard genome sequencing and annotation.</title>
        <authorList>
            <consortium name="The Broad Institute Genomics Platform"/>
            <consortium name="The Broad Institute Genome Sequencing Center for Infectious Disease"/>
            <person name="Wu L."/>
            <person name="Ma J."/>
        </authorList>
    </citation>
    <scope>NUCLEOTIDE SEQUENCE [LARGE SCALE GENOMIC DNA]</scope>
    <source>
        <strain evidence="7">JCM 32148</strain>
    </source>
</reference>
<feature type="domain" description="HTH tetR-type" evidence="5">
    <location>
        <begin position="3"/>
        <end position="63"/>
    </location>
</feature>
<evidence type="ECO:0000313" key="6">
    <source>
        <dbReference type="EMBL" id="MFD0787363.1"/>
    </source>
</evidence>
<evidence type="ECO:0000256" key="4">
    <source>
        <dbReference type="PROSITE-ProRule" id="PRU00335"/>
    </source>
</evidence>
<organism evidence="6 7">
    <name type="scientific">Micromonospora azadirachtae</name>
    <dbReference type="NCBI Taxonomy" id="1970735"/>
    <lineage>
        <taxon>Bacteria</taxon>
        <taxon>Bacillati</taxon>
        <taxon>Actinomycetota</taxon>
        <taxon>Actinomycetes</taxon>
        <taxon>Micromonosporales</taxon>
        <taxon>Micromonosporaceae</taxon>
        <taxon>Micromonospora</taxon>
    </lineage>
</organism>
<protein>
    <submittedName>
        <fullName evidence="6">TetR/AcrR family transcriptional regulator</fullName>
    </submittedName>
</protein>
<accession>A0ABW3A9K6</accession>
<evidence type="ECO:0000259" key="5">
    <source>
        <dbReference type="PROSITE" id="PS50977"/>
    </source>
</evidence>
<dbReference type="PANTHER" id="PTHR30055">
    <property type="entry name" value="HTH-TYPE TRANSCRIPTIONAL REGULATOR RUTR"/>
    <property type="match status" value="1"/>
</dbReference>
<dbReference type="Proteomes" id="UP001597053">
    <property type="component" value="Unassembled WGS sequence"/>
</dbReference>